<reference evidence="3" key="1">
    <citation type="submission" date="2023-01" db="EMBL/GenBank/DDBJ databases">
        <title>Metagenome sequencing of chrysophaentin producing Chrysophaeum taylorii.</title>
        <authorList>
            <person name="Davison J."/>
            <person name="Bewley C."/>
        </authorList>
    </citation>
    <scope>NUCLEOTIDE SEQUENCE</scope>
    <source>
        <strain evidence="3">NIES-1699</strain>
    </source>
</reference>
<protein>
    <recommendedName>
        <fullName evidence="2">HMA domain-containing protein</fullName>
    </recommendedName>
</protein>
<dbReference type="AlphaFoldDB" id="A0AAD7UK22"/>
<dbReference type="CDD" id="cd00371">
    <property type="entry name" value="HMA"/>
    <property type="match status" value="1"/>
</dbReference>
<dbReference type="EMBL" id="JAQMWT010000127">
    <property type="protein sequence ID" value="KAJ8609889.1"/>
    <property type="molecule type" value="Genomic_DNA"/>
</dbReference>
<dbReference type="Pfam" id="PF00403">
    <property type="entry name" value="HMA"/>
    <property type="match status" value="1"/>
</dbReference>
<accession>A0AAD7UK22</accession>
<gene>
    <name evidence="3" type="ORF">CTAYLR_007505</name>
</gene>
<evidence type="ECO:0000256" key="1">
    <source>
        <dbReference type="ARBA" id="ARBA00022723"/>
    </source>
</evidence>
<organism evidence="3 4">
    <name type="scientific">Chrysophaeum taylorii</name>
    <dbReference type="NCBI Taxonomy" id="2483200"/>
    <lineage>
        <taxon>Eukaryota</taxon>
        <taxon>Sar</taxon>
        <taxon>Stramenopiles</taxon>
        <taxon>Ochrophyta</taxon>
        <taxon>Pelagophyceae</taxon>
        <taxon>Pelagomonadales</taxon>
        <taxon>Pelagomonadaceae</taxon>
        <taxon>Chrysophaeum</taxon>
    </lineage>
</organism>
<dbReference type="InterPro" id="IPR036163">
    <property type="entry name" value="HMA_dom_sf"/>
</dbReference>
<name>A0AAD7UK22_9STRA</name>
<proteinExistence type="predicted"/>
<dbReference type="Proteomes" id="UP001230188">
    <property type="component" value="Unassembled WGS sequence"/>
</dbReference>
<keyword evidence="1" id="KW-0479">Metal-binding</keyword>
<sequence length="266" mass="28421">MILALFTSVHTTAFATGNLEILTRRPSSRAAKTKQRGTEIQKTARLIWSPRVTSRVVGNIVALALVGEVAKRWPPLGAARATVENAVLWSAHRLEMWSVLSLLASSCCLVQLVLNVFSVGCAGFNTYLGPTRPFFLALTIHAQYALWTMNSSAGGRIGRIVATALAATLSFLPEILAGIEMMRQRRDIDDDFTLTLRLPTMGCAACVDAVSRTVRSLPAVASARVEVGSVVVTGSADAQTIIRACEKAGFPNAEVVYSAGKSNDAT</sequence>
<dbReference type="PROSITE" id="PS01047">
    <property type="entry name" value="HMA_1"/>
    <property type="match status" value="1"/>
</dbReference>
<evidence type="ECO:0000259" key="2">
    <source>
        <dbReference type="PROSITE" id="PS50846"/>
    </source>
</evidence>
<comment type="caution">
    <text evidence="3">The sequence shown here is derived from an EMBL/GenBank/DDBJ whole genome shotgun (WGS) entry which is preliminary data.</text>
</comment>
<dbReference type="InterPro" id="IPR006121">
    <property type="entry name" value="HMA_dom"/>
</dbReference>
<feature type="domain" description="HMA" evidence="2">
    <location>
        <begin position="192"/>
        <end position="253"/>
    </location>
</feature>
<dbReference type="SUPFAM" id="SSF55008">
    <property type="entry name" value="HMA, heavy metal-associated domain"/>
    <property type="match status" value="1"/>
</dbReference>
<evidence type="ECO:0000313" key="3">
    <source>
        <dbReference type="EMBL" id="KAJ8609889.1"/>
    </source>
</evidence>
<evidence type="ECO:0000313" key="4">
    <source>
        <dbReference type="Proteomes" id="UP001230188"/>
    </source>
</evidence>
<dbReference type="Gene3D" id="3.30.70.100">
    <property type="match status" value="1"/>
</dbReference>
<dbReference type="PROSITE" id="PS50846">
    <property type="entry name" value="HMA_2"/>
    <property type="match status" value="1"/>
</dbReference>
<keyword evidence="4" id="KW-1185">Reference proteome</keyword>
<dbReference type="InterPro" id="IPR017969">
    <property type="entry name" value="Heavy-metal-associated_CS"/>
</dbReference>
<dbReference type="GO" id="GO:0046872">
    <property type="term" value="F:metal ion binding"/>
    <property type="evidence" value="ECO:0007669"/>
    <property type="project" value="UniProtKB-KW"/>
</dbReference>